<evidence type="ECO:0000256" key="1">
    <source>
        <dbReference type="ARBA" id="ARBA00002056"/>
    </source>
</evidence>
<dbReference type="Proteomes" id="UP000316199">
    <property type="component" value="Unassembled WGS sequence"/>
</dbReference>
<reference evidence="12 13" key="1">
    <citation type="submission" date="2019-02" db="EMBL/GenBank/DDBJ databases">
        <title>Prokaryotic population dynamics and viral predation in marine succession experiment using metagenomics: the confinement effect.</title>
        <authorList>
            <person name="Haro-Moreno J.M."/>
            <person name="Rodriguez-Valera F."/>
            <person name="Lopez-Perez M."/>
        </authorList>
    </citation>
    <scope>NUCLEOTIDE SEQUENCE [LARGE SCALE GENOMIC DNA]</scope>
    <source>
        <strain evidence="12">MED-G157</strain>
    </source>
</reference>
<evidence type="ECO:0000256" key="11">
    <source>
        <dbReference type="NCBIfam" id="TIGR00215"/>
    </source>
</evidence>
<evidence type="ECO:0000313" key="12">
    <source>
        <dbReference type="EMBL" id="RZO77203.1"/>
    </source>
</evidence>
<organism evidence="12 13">
    <name type="scientific">OM182 bacterium</name>
    <dbReference type="NCBI Taxonomy" id="2510334"/>
    <lineage>
        <taxon>Bacteria</taxon>
        <taxon>Pseudomonadati</taxon>
        <taxon>Pseudomonadota</taxon>
        <taxon>Gammaproteobacteria</taxon>
        <taxon>OMG group</taxon>
        <taxon>OM182 clade</taxon>
    </lineage>
</organism>
<evidence type="ECO:0000256" key="9">
    <source>
        <dbReference type="ARBA" id="ARBA00023098"/>
    </source>
</evidence>
<accession>A0A520S426</accession>
<comment type="function">
    <text evidence="1">Condensation of UDP-2,3-diacylglucosamine and 2,3-diacylglucosamine-1-phosphate to form lipid A disaccharide, a precursor of lipid A, a phosphorylated glycolipid that anchors the lipopolysaccharide to the outer membrane of the cell.</text>
</comment>
<comment type="similarity">
    <text evidence="2">Belongs to the LpxB family.</text>
</comment>
<dbReference type="GO" id="GO:0016020">
    <property type="term" value="C:membrane"/>
    <property type="evidence" value="ECO:0007669"/>
    <property type="project" value="GOC"/>
</dbReference>
<dbReference type="GO" id="GO:0009245">
    <property type="term" value="P:lipid A biosynthetic process"/>
    <property type="evidence" value="ECO:0007669"/>
    <property type="project" value="UniProtKB-UniRule"/>
</dbReference>
<evidence type="ECO:0000256" key="7">
    <source>
        <dbReference type="ARBA" id="ARBA00022676"/>
    </source>
</evidence>
<dbReference type="EC" id="2.4.1.182" evidence="3 11"/>
<sequence>MYGFWSLVTKQKTGSLKIAIVAGEPSGDRLGASLIRSLREQNPEVQFSGIGGPAMAAEGFKSLHNIERLSVNGFPITKIPELASILLSTKTALKQFDPDCFVGIDYNFFNGLLEGVMKKFGKLTVHYVSPSVWAWRSGRIHKIKKNIDLMLTLYPFETTIYEKNHIPVCYVGHPKAMEISPDRGVIEKKDARELLGFSMTDSIVAMLPGSRSSEVALIAPTFFHTAKLLSETFKCKFIVPATNLSRAKQIEDLWKSIAPNIEINITDNSITAMTAADAVLVKSGTATLEAMLLRRPMVMAYQLNWLTYKFVSSLLQTQRFALPNILAGKDLVPEFIQKEAKPEALARALVKLIREPQAELISEFDCVHNKLRLNSGQMAAQEILKLCGQTYVSS</sequence>
<name>A0A520S426_9GAMM</name>
<keyword evidence="6" id="KW-0441">Lipid A biosynthesis</keyword>
<dbReference type="AlphaFoldDB" id="A0A520S426"/>
<dbReference type="PANTHER" id="PTHR30372:SF4">
    <property type="entry name" value="LIPID-A-DISACCHARIDE SYNTHASE, MITOCHONDRIAL-RELATED"/>
    <property type="match status" value="1"/>
</dbReference>
<keyword evidence="7 12" id="KW-0328">Glycosyltransferase</keyword>
<dbReference type="InterPro" id="IPR003835">
    <property type="entry name" value="Glyco_trans_19"/>
</dbReference>
<evidence type="ECO:0000256" key="5">
    <source>
        <dbReference type="ARBA" id="ARBA00022516"/>
    </source>
</evidence>
<keyword evidence="8 12" id="KW-0808">Transferase</keyword>
<comment type="caution">
    <text evidence="12">The sequence shown here is derived from an EMBL/GenBank/DDBJ whole genome shotgun (WGS) entry which is preliminary data.</text>
</comment>
<keyword evidence="9" id="KW-0443">Lipid metabolism</keyword>
<dbReference type="GO" id="GO:0005543">
    <property type="term" value="F:phospholipid binding"/>
    <property type="evidence" value="ECO:0007669"/>
    <property type="project" value="TreeGrafter"/>
</dbReference>
<protein>
    <recommendedName>
        <fullName evidence="4 11">Lipid-A-disaccharide synthase</fullName>
        <ecNumber evidence="3 11">2.4.1.182</ecNumber>
    </recommendedName>
</protein>
<comment type="catalytic activity">
    <reaction evidence="10">
        <text>a lipid X + a UDP-2-N,3-O-bis[(3R)-3-hydroxyacyl]-alpha-D-glucosamine = a lipid A disaccharide + UDP + H(+)</text>
        <dbReference type="Rhea" id="RHEA:67828"/>
        <dbReference type="ChEBI" id="CHEBI:15378"/>
        <dbReference type="ChEBI" id="CHEBI:58223"/>
        <dbReference type="ChEBI" id="CHEBI:137748"/>
        <dbReference type="ChEBI" id="CHEBI:176338"/>
        <dbReference type="ChEBI" id="CHEBI:176343"/>
        <dbReference type="EC" id="2.4.1.182"/>
    </reaction>
</comment>
<dbReference type="PANTHER" id="PTHR30372">
    <property type="entry name" value="LIPID-A-DISACCHARIDE SYNTHASE"/>
    <property type="match status" value="1"/>
</dbReference>
<dbReference type="EMBL" id="SHAG01000004">
    <property type="protein sequence ID" value="RZO77203.1"/>
    <property type="molecule type" value="Genomic_DNA"/>
</dbReference>
<gene>
    <name evidence="12" type="primary">lpxB</name>
    <name evidence="12" type="ORF">EVA68_02000</name>
</gene>
<evidence type="ECO:0000256" key="10">
    <source>
        <dbReference type="ARBA" id="ARBA00048975"/>
    </source>
</evidence>
<dbReference type="NCBIfam" id="TIGR00215">
    <property type="entry name" value="lpxB"/>
    <property type="match status" value="1"/>
</dbReference>
<evidence type="ECO:0000256" key="6">
    <source>
        <dbReference type="ARBA" id="ARBA00022556"/>
    </source>
</evidence>
<evidence type="ECO:0000256" key="8">
    <source>
        <dbReference type="ARBA" id="ARBA00022679"/>
    </source>
</evidence>
<keyword evidence="5" id="KW-0444">Lipid biosynthesis</keyword>
<evidence type="ECO:0000313" key="13">
    <source>
        <dbReference type="Proteomes" id="UP000316199"/>
    </source>
</evidence>
<proteinExistence type="inferred from homology"/>
<dbReference type="SUPFAM" id="SSF53756">
    <property type="entry name" value="UDP-Glycosyltransferase/glycogen phosphorylase"/>
    <property type="match status" value="1"/>
</dbReference>
<evidence type="ECO:0000256" key="4">
    <source>
        <dbReference type="ARBA" id="ARBA00020902"/>
    </source>
</evidence>
<evidence type="ECO:0000256" key="2">
    <source>
        <dbReference type="ARBA" id="ARBA00007868"/>
    </source>
</evidence>
<dbReference type="Pfam" id="PF02684">
    <property type="entry name" value="LpxB"/>
    <property type="match status" value="1"/>
</dbReference>
<evidence type="ECO:0000256" key="3">
    <source>
        <dbReference type="ARBA" id="ARBA00012687"/>
    </source>
</evidence>
<dbReference type="GO" id="GO:0008915">
    <property type="term" value="F:lipid-A-disaccharide synthase activity"/>
    <property type="evidence" value="ECO:0007669"/>
    <property type="project" value="UniProtKB-UniRule"/>
</dbReference>